<dbReference type="InterPro" id="IPR036410">
    <property type="entry name" value="HSP_DnaJ_Cys-rich_dom_sf"/>
</dbReference>
<dbReference type="GO" id="GO:0032259">
    <property type="term" value="P:methylation"/>
    <property type="evidence" value="ECO:0007669"/>
    <property type="project" value="UniProtKB-KW"/>
</dbReference>
<keyword evidence="2" id="KW-0808">Transferase</keyword>
<evidence type="ECO:0000313" key="3">
    <source>
        <dbReference type="Proteomes" id="UP000053201"/>
    </source>
</evidence>
<reference evidence="2 3" key="1">
    <citation type="submission" date="2009-08" db="EMBL/GenBank/DDBJ databases">
        <title>The Genome Sequence of Spizellomyces punctatus strain DAOM BR117.</title>
        <authorList>
            <consortium name="The Broad Institute Genome Sequencing Platform"/>
            <person name="Russ C."/>
            <person name="Cuomo C."/>
            <person name="Shea T."/>
            <person name="Young S.K."/>
            <person name="Zeng Q."/>
            <person name="Koehrsen M."/>
            <person name="Haas B."/>
            <person name="Borodovsky M."/>
            <person name="Guigo R."/>
            <person name="Alvarado L."/>
            <person name="Berlin A."/>
            <person name="Bochicchio J."/>
            <person name="Borenstein D."/>
            <person name="Chapman S."/>
            <person name="Chen Z."/>
            <person name="Engels R."/>
            <person name="Freedman E."/>
            <person name="Gellesch M."/>
            <person name="Goldberg J."/>
            <person name="Griggs A."/>
            <person name="Gujja S."/>
            <person name="Heiman D."/>
            <person name="Hepburn T."/>
            <person name="Howarth C."/>
            <person name="Jen D."/>
            <person name="Larson L."/>
            <person name="Lewis B."/>
            <person name="Mehta T."/>
            <person name="Park D."/>
            <person name="Pearson M."/>
            <person name="Roberts A."/>
            <person name="Saif S."/>
            <person name="Shenoy N."/>
            <person name="Sisk P."/>
            <person name="Stolte C."/>
            <person name="Sykes S."/>
            <person name="Thomson T."/>
            <person name="Walk T."/>
            <person name="White J."/>
            <person name="Yandava C."/>
            <person name="Burger G."/>
            <person name="Gray M.W."/>
            <person name="Holland P.W.H."/>
            <person name="King N."/>
            <person name="Lang F.B.F."/>
            <person name="Roger A.J."/>
            <person name="Ruiz-Trillo I."/>
            <person name="Lander E."/>
            <person name="Nusbaum C."/>
        </authorList>
    </citation>
    <scope>NUCLEOTIDE SEQUENCE [LARGE SCALE GENOMIC DNA]</scope>
    <source>
        <strain evidence="2 3">DAOM BR117</strain>
    </source>
</reference>
<keyword evidence="2" id="KW-0489">Methyltransferase</keyword>
<dbReference type="GO" id="GO:0008168">
    <property type="term" value="F:methyltransferase activity"/>
    <property type="evidence" value="ECO:0007669"/>
    <property type="project" value="UniProtKB-KW"/>
</dbReference>
<dbReference type="SUPFAM" id="SSF53335">
    <property type="entry name" value="S-adenosyl-L-methionine-dependent methyltransferases"/>
    <property type="match status" value="1"/>
</dbReference>
<feature type="region of interest" description="Disordered" evidence="1">
    <location>
        <begin position="65"/>
        <end position="87"/>
    </location>
</feature>
<dbReference type="eggNOG" id="ENOG502SAS9">
    <property type="taxonomic scope" value="Eukaryota"/>
</dbReference>
<name>A0A0L0HKL0_SPIPD</name>
<accession>A0A0L0HKL0</accession>
<sequence>MTCLPDTPLTFASKGIPHRYIQDPTQQTTTLCWKCGGTGQKPSKPNQKTTPLDCSPCQGTGTISPVPRTTCKPTIRPFRPPPGWTPRGPRTFGDPHDPLWAPRPGDMLTSLSGHWMIYQLVHGHRYTTDDVLTAAIAVTHMKGTHVDTYVDLGTGLGSVLGMVAWSLGVPKAIGIEAQGIHVELARKTILFNGCKNVEIVHGDLRSTEIHIDPAMLVTGTPPYFPSNRGALPTHPNRGMCAFELRGGVETYCFAAARYLKRSDKARFVFCQTGLEIPRSELAIKHVGMQIHERWDIWGRATQTQALICIFCCGWGEWVDNYRVLRLDVRDREGNVSKDMRVLMDVVGKAVLV</sequence>
<keyword evidence="3" id="KW-1185">Reference proteome</keyword>
<evidence type="ECO:0000256" key="1">
    <source>
        <dbReference type="SAM" id="MobiDB-lite"/>
    </source>
</evidence>
<dbReference type="RefSeq" id="XP_016609666.1">
    <property type="nucleotide sequence ID" value="XM_016751690.1"/>
</dbReference>
<dbReference type="GeneID" id="27686941"/>
<dbReference type="EMBL" id="KQ257454">
    <property type="protein sequence ID" value="KND01627.1"/>
    <property type="molecule type" value="Genomic_DNA"/>
</dbReference>
<dbReference type="VEuPathDB" id="FungiDB:SPPG_03422"/>
<dbReference type="Gene3D" id="3.40.50.150">
    <property type="entry name" value="Vaccinia Virus protein VP39"/>
    <property type="match status" value="1"/>
</dbReference>
<dbReference type="Proteomes" id="UP000053201">
    <property type="component" value="Unassembled WGS sequence"/>
</dbReference>
<dbReference type="OrthoDB" id="2099474at2759"/>
<organism evidence="2 3">
    <name type="scientific">Spizellomyces punctatus (strain DAOM BR117)</name>
    <dbReference type="NCBI Taxonomy" id="645134"/>
    <lineage>
        <taxon>Eukaryota</taxon>
        <taxon>Fungi</taxon>
        <taxon>Fungi incertae sedis</taxon>
        <taxon>Chytridiomycota</taxon>
        <taxon>Chytridiomycota incertae sedis</taxon>
        <taxon>Chytridiomycetes</taxon>
        <taxon>Spizellomycetales</taxon>
        <taxon>Spizellomycetaceae</taxon>
        <taxon>Spizellomyces</taxon>
    </lineage>
</organism>
<dbReference type="SUPFAM" id="SSF57938">
    <property type="entry name" value="DnaJ/Hsp40 cysteine-rich domain"/>
    <property type="match status" value="1"/>
</dbReference>
<evidence type="ECO:0000313" key="2">
    <source>
        <dbReference type="EMBL" id="KND01627.1"/>
    </source>
</evidence>
<dbReference type="InParanoid" id="A0A0L0HKL0"/>
<proteinExistence type="predicted"/>
<dbReference type="AlphaFoldDB" id="A0A0L0HKL0"/>
<protein>
    <submittedName>
        <fullName evidence="2">Methyltransferase small</fullName>
    </submittedName>
</protein>
<gene>
    <name evidence="2" type="ORF">SPPG_03422</name>
</gene>
<dbReference type="InterPro" id="IPR029063">
    <property type="entry name" value="SAM-dependent_MTases_sf"/>
</dbReference>
<dbReference type="OMA" id="SHEICTV"/>